<comment type="caution">
    <text evidence="2">The sequence shown here is derived from an EMBL/GenBank/DDBJ whole genome shotgun (WGS) entry which is preliminary data.</text>
</comment>
<dbReference type="InterPro" id="IPR010730">
    <property type="entry name" value="HET"/>
</dbReference>
<evidence type="ECO:0000259" key="1">
    <source>
        <dbReference type="Pfam" id="PF06985"/>
    </source>
</evidence>
<keyword evidence="3" id="KW-1185">Reference proteome</keyword>
<gene>
    <name evidence="2" type="ORF">G7Y89_g11770</name>
</gene>
<evidence type="ECO:0000313" key="2">
    <source>
        <dbReference type="EMBL" id="KAF4626392.1"/>
    </source>
</evidence>
<dbReference type="AlphaFoldDB" id="A0A8H4RDY0"/>
<dbReference type="Pfam" id="PF06985">
    <property type="entry name" value="HET"/>
    <property type="match status" value="1"/>
</dbReference>
<proteinExistence type="predicted"/>
<dbReference type="PANTHER" id="PTHR33112">
    <property type="entry name" value="DOMAIN PROTEIN, PUTATIVE-RELATED"/>
    <property type="match status" value="1"/>
</dbReference>
<dbReference type="Proteomes" id="UP000566819">
    <property type="component" value="Unassembled WGS sequence"/>
</dbReference>
<feature type="domain" description="Heterokaryon incompatibility" evidence="1">
    <location>
        <begin position="201"/>
        <end position="346"/>
    </location>
</feature>
<protein>
    <recommendedName>
        <fullName evidence="1">Heterokaryon incompatibility domain-containing protein</fullName>
    </recommendedName>
</protein>
<dbReference type="OrthoDB" id="3595582at2759"/>
<organism evidence="2 3">
    <name type="scientific">Cudoniella acicularis</name>
    <dbReference type="NCBI Taxonomy" id="354080"/>
    <lineage>
        <taxon>Eukaryota</taxon>
        <taxon>Fungi</taxon>
        <taxon>Dikarya</taxon>
        <taxon>Ascomycota</taxon>
        <taxon>Pezizomycotina</taxon>
        <taxon>Leotiomycetes</taxon>
        <taxon>Helotiales</taxon>
        <taxon>Tricladiaceae</taxon>
        <taxon>Cudoniella</taxon>
    </lineage>
</organism>
<sequence>MPRCEICSSFALTDRFNAVFTHQPNVRALVSSAALGCELCQFLYKQIQSSSSPVSRSLASLVANQMIDSVIRLYRTHEEVSPNKLRVQVGSEEGNCISLLICSRDGQYCGGFLYTIIMSMNQLTDTDDPSSKHIRTREVFQDPDCDDLYKTLACWISHCQNRHSECYQRLATLPTRVVDVGTPDGSRQPRLVVSEGRLGRYTTLSYRWGRKGQLVTRVDNFEAHCNQIELSSLSETTRDAIKITQRLGFQYLWVDALCIIQDSPDNDDWETQSSKMREIYTNSCITIQAAIPEDCTQRILHQRPVIESINVPFQLADGSPCGVVQLVQPADRGSRPLDQRAWTFQEAELAFRTISFRRDHIVFRCQYGLIVDGERGLSSTGEPIFTSHAATNSKLPTQLSLNSTPQALRKWYWDIPGYSYRRCTKEDDILPAISGLTKDYQRCIPGRYLAGLWETDLLYGLQWRSHPRWPTRRLLTRAPSWSWASIEGYVQYYWPWQKRENCEYESAVAISKVLEASVATTTKDPNGRVSGGKITLEGPIRCAQWARSEIWKEEQSRKDSWNPWDGTALFDHEGIPSQPEKKIPFFEHPAEVEKGIAPFAVCLFDEDDVRPHYIECLLLSTRQGIMLHPVEGEERTYRRVGFFRMNGFDAEWQEQRAIVNII</sequence>
<accession>A0A8H4RDY0</accession>
<name>A0A8H4RDY0_9HELO</name>
<evidence type="ECO:0000313" key="3">
    <source>
        <dbReference type="Proteomes" id="UP000566819"/>
    </source>
</evidence>
<dbReference type="EMBL" id="JAAMPI010001161">
    <property type="protein sequence ID" value="KAF4626392.1"/>
    <property type="molecule type" value="Genomic_DNA"/>
</dbReference>
<dbReference type="PANTHER" id="PTHR33112:SF16">
    <property type="entry name" value="HETEROKARYON INCOMPATIBILITY DOMAIN-CONTAINING PROTEIN"/>
    <property type="match status" value="1"/>
</dbReference>
<reference evidence="2 3" key="1">
    <citation type="submission" date="2020-03" db="EMBL/GenBank/DDBJ databases">
        <title>Draft Genome Sequence of Cudoniella acicularis.</title>
        <authorList>
            <person name="Buettner E."/>
            <person name="Kellner H."/>
        </authorList>
    </citation>
    <scope>NUCLEOTIDE SEQUENCE [LARGE SCALE GENOMIC DNA]</scope>
    <source>
        <strain evidence="2 3">DSM 108380</strain>
    </source>
</reference>